<proteinExistence type="predicted"/>
<dbReference type="Proteomes" id="UP000244069">
    <property type="component" value="Unassembled WGS sequence"/>
</dbReference>
<feature type="domain" description="Acetophenone carboxylase-like C-terminal" evidence="3">
    <location>
        <begin position="516"/>
        <end position="690"/>
    </location>
</feature>
<evidence type="ECO:0000259" key="2">
    <source>
        <dbReference type="Pfam" id="PF05378"/>
    </source>
</evidence>
<dbReference type="AlphaFoldDB" id="A0A2T6ACM2"/>
<protein>
    <submittedName>
        <fullName evidence="4">N-methylhydantoinase A</fullName>
    </submittedName>
</protein>
<evidence type="ECO:0000313" key="4">
    <source>
        <dbReference type="EMBL" id="PTX41550.1"/>
    </source>
</evidence>
<dbReference type="InterPro" id="IPR045079">
    <property type="entry name" value="Oxoprolinase-like"/>
</dbReference>
<accession>A0A2T6ACM2</accession>
<feature type="domain" description="Hydantoinase A/oxoprolinase" evidence="1">
    <location>
        <begin position="211"/>
        <end position="503"/>
    </location>
</feature>
<dbReference type="RefSeq" id="WP_107978256.1">
    <property type="nucleotide sequence ID" value="NZ_BMEZ01000026.1"/>
</dbReference>
<dbReference type="GO" id="GO:0006749">
    <property type="term" value="P:glutathione metabolic process"/>
    <property type="evidence" value="ECO:0007669"/>
    <property type="project" value="TreeGrafter"/>
</dbReference>
<dbReference type="Pfam" id="PF05378">
    <property type="entry name" value="Hydant_A_N"/>
    <property type="match status" value="1"/>
</dbReference>
<comment type="caution">
    <text evidence="4">The sequence shown here is derived from an EMBL/GenBank/DDBJ whole genome shotgun (WGS) entry which is preliminary data.</text>
</comment>
<dbReference type="Pfam" id="PF01968">
    <property type="entry name" value="Hydantoinase_A"/>
    <property type="match status" value="1"/>
</dbReference>
<dbReference type="EMBL" id="QBKN01000028">
    <property type="protein sequence ID" value="PTX41550.1"/>
    <property type="molecule type" value="Genomic_DNA"/>
</dbReference>
<dbReference type="OrthoDB" id="9759608at2"/>
<dbReference type="GO" id="GO:0017168">
    <property type="term" value="F:5-oxoprolinase (ATP-hydrolyzing) activity"/>
    <property type="evidence" value="ECO:0007669"/>
    <property type="project" value="TreeGrafter"/>
</dbReference>
<dbReference type="InterPro" id="IPR008040">
    <property type="entry name" value="Hydant_A_N"/>
</dbReference>
<dbReference type="GO" id="GO:0005829">
    <property type="term" value="C:cytosol"/>
    <property type="evidence" value="ECO:0007669"/>
    <property type="project" value="TreeGrafter"/>
</dbReference>
<evidence type="ECO:0000259" key="1">
    <source>
        <dbReference type="Pfam" id="PF01968"/>
    </source>
</evidence>
<name>A0A2T6ACM2_9RHOB</name>
<sequence>MSGTNDKGRTIRVATDVGGTFTDMVCFETDLATGESRITTAKSDTTPPNFEQGVLNVLKKGGVDAATVDFMAHGTTVVINALTERKGVKVGLITTEGFRDTLEIARGNRPDFFNLHYEKPKPFVPRYLRREVPGRMNYLGEETQPLDLSPLEGIVADFKADGVEAVAVSLLHSYANPAHELAVLEKLRELWPEVAGVGSHQISREWREYERGNSAVLSAYVQPVAERYLGRLEDGLKADGFEGQLYVMQSNCGVDSLEATARIPITMVESGPASGFWGAAELGKLIGEPNVLALDIGGTTAKCSLIEDGEVTIMTDYWIERDRTSAGYPIMVPVVDLVEIGNGGGSIAWVDDFGKLHVGPQSAGAMPGPAAYGKGGTEATTTDANLWLGRINRDYFCGGAVEADMESAGAALQAVADKLGVDRDEAARGIVRIANNNMVNALKLVSLNRGHDPRDFVLVAFGGGGAMHAVALGQELGVKKVVVPAGASVFSAWGMMMSDLRRDFFLTALADVGEGAADGIEARFAETEDRARAQFAEEGVPSDKVELKRFGKFRYQNQEHTVEVPLDGAVTEDALARIVADFHEAYEKEYTYRLDAPVEMVGLHLIASAEVGKLKPVESALTDAPASEALKGRRVVDFATEGRHEADIYDGEALCPGMSFDGPAVIEDPGTTIVVNPGNRVEMDRWGNLHILIAALAGTKELEAV</sequence>
<dbReference type="PANTHER" id="PTHR11365">
    <property type="entry name" value="5-OXOPROLINASE RELATED"/>
    <property type="match status" value="1"/>
</dbReference>
<reference evidence="4 5" key="1">
    <citation type="submission" date="2018-04" db="EMBL/GenBank/DDBJ databases">
        <title>Genomic Encyclopedia of Archaeal and Bacterial Type Strains, Phase II (KMG-II): from individual species to whole genera.</title>
        <authorList>
            <person name="Goeker M."/>
        </authorList>
    </citation>
    <scope>NUCLEOTIDE SEQUENCE [LARGE SCALE GENOMIC DNA]</scope>
    <source>
        <strain evidence="4 5">DSM 29329</strain>
    </source>
</reference>
<gene>
    <name evidence="4" type="ORF">C8N44_12834</name>
</gene>
<dbReference type="Pfam" id="PF19278">
    <property type="entry name" value="Hydant_A_C"/>
    <property type="match status" value="1"/>
</dbReference>
<feature type="domain" description="Hydantoinase/oxoprolinase N-terminal" evidence="2">
    <location>
        <begin position="12"/>
        <end position="189"/>
    </location>
</feature>
<keyword evidence="5" id="KW-1185">Reference proteome</keyword>
<dbReference type="InterPro" id="IPR049517">
    <property type="entry name" value="ACX-like_C"/>
</dbReference>
<organism evidence="4 5">
    <name type="scientific">Allosediminivita pacifica</name>
    <dbReference type="NCBI Taxonomy" id="1267769"/>
    <lineage>
        <taxon>Bacteria</taxon>
        <taxon>Pseudomonadati</taxon>
        <taxon>Pseudomonadota</taxon>
        <taxon>Alphaproteobacteria</taxon>
        <taxon>Rhodobacterales</taxon>
        <taxon>Paracoccaceae</taxon>
        <taxon>Allosediminivita</taxon>
    </lineage>
</organism>
<evidence type="ECO:0000313" key="5">
    <source>
        <dbReference type="Proteomes" id="UP000244069"/>
    </source>
</evidence>
<dbReference type="InterPro" id="IPR002821">
    <property type="entry name" value="Hydantoinase_A"/>
</dbReference>
<dbReference type="PANTHER" id="PTHR11365:SF23">
    <property type="entry name" value="HYPOTHETICAL 5-OXOPROLINASE (EUROFUNG)-RELATED"/>
    <property type="match status" value="1"/>
</dbReference>
<evidence type="ECO:0000259" key="3">
    <source>
        <dbReference type="Pfam" id="PF19278"/>
    </source>
</evidence>